<dbReference type="RefSeq" id="WP_145303433.1">
    <property type="nucleotide sequence ID" value="NZ_CP036299.1"/>
</dbReference>
<evidence type="ECO:0000259" key="2">
    <source>
        <dbReference type="PROSITE" id="PS52004"/>
    </source>
</evidence>
<dbReference type="InterPro" id="IPR000794">
    <property type="entry name" value="Beta-ketoacyl_synthase"/>
</dbReference>
<dbReference type="EC" id="2.3.1.179" evidence="3"/>
<evidence type="ECO:0000256" key="1">
    <source>
        <dbReference type="ARBA" id="ARBA00022679"/>
    </source>
</evidence>
<dbReference type="PROSITE" id="PS52004">
    <property type="entry name" value="KS3_2"/>
    <property type="match status" value="1"/>
</dbReference>
<dbReference type="SUPFAM" id="SSF53901">
    <property type="entry name" value="Thiolase-like"/>
    <property type="match status" value="2"/>
</dbReference>
<dbReference type="OrthoDB" id="416758at2"/>
<evidence type="ECO:0000313" key="4">
    <source>
        <dbReference type="Proteomes" id="UP000315349"/>
    </source>
</evidence>
<accession>A0A518GTE7</accession>
<feature type="domain" description="Ketosynthase family 3 (KS3)" evidence="2">
    <location>
        <begin position="14"/>
        <end position="412"/>
    </location>
</feature>
<dbReference type="Proteomes" id="UP000315349">
    <property type="component" value="Chromosome"/>
</dbReference>
<keyword evidence="4" id="KW-1185">Reference proteome</keyword>
<sequence>MTQLPHSAAVSPTGRRVVLTGLGILSPIGVTCDAVCAHLQAPCHPEEASASAIPNDGFLGHLKGWEPESDEKLGRLSVGAQYAVQAAVDACGQARLDSSSVDTARVAVLMGTMFSSMAEVVRIKQLLESGKVRRAGVRGTTKLMNSGPAVNIAASLGLRGPVMSNSTGFASGMDNIGCAYEWVRDGHIDIAVCGASEENCAPFLGKQFTLWERSPRGVDLNREVTIRPFDARREGSILSAGSGVVVLESAKHALRRGARPLAEICGYASCFDVEPGPDSFSTALTRAIERVCRHAEHSGVNRLRQVVSGAAGFHLADADHVLAIRNSLGMSARVTSTAGWLGHGLAVSSAWNVVLASLMLSNGFLIRCRGLTEPGADCRGVEYVMNGEIASDPGLLITAGGLGFASCLALQRLSPMSD</sequence>
<dbReference type="PANTHER" id="PTHR11712:SF336">
    <property type="entry name" value="3-OXOACYL-[ACYL-CARRIER-PROTEIN] SYNTHASE, MITOCHONDRIAL"/>
    <property type="match status" value="1"/>
</dbReference>
<evidence type="ECO:0000313" key="3">
    <source>
        <dbReference type="EMBL" id="QDV31865.1"/>
    </source>
</evidence>
<keyword evidence="3" id="KW-0012">Acyltransferase</keyword>
<organism evidence="3 4">
    <name type="scientific">Planctopirus ephydatiae</name>
    <dbReference type="NCBI Taxonomy" id="2528019"/>
    <lineage>
        <taxon>Bacteria</taxon>
        <taxon>Pseudomonadati</taxon>
        <taxon>Planctomycetota</taxon>
        <taxon>Planctomycetia</taxon>
        <taxon>Planctomycetales</taxon>
        <taxon>Planctomycetaceae</taxon>
        <taxon>Planctopirus</taxon>
    </lineage>
</organism>
<dbReference type="InterPro" id="IPR016039">
    <property type="entry name" value="Thiolase-like"/>
</dbReference>
<dbReference type="AlphaFoldDB" id="A0A518GTE7"/>
<gene>
    <name evidence="3" type="primary">fabF_5</name>
    <name evidence="3" type="ORF">Spb1_38110</name>
</gene>
<dbReference type="InterPro" id="IPR020841">
    <property type="entry name" value="PKS_Beta-ketoAc_synthase_dom"/>
</dbReference>
<reference evidence="3 4" key="1">
    <citation type="submission" date="2019-02" db="EMBL/GenBank/DDBJ databases">
        <title>Deep-cultivation of Planctomycetes and their phenomic and genomic characterization uncovers novel biology.</title>
        <authorList>
            <person name="Wiegand S."/>
            <person name="Jogler M."/>
            <person name="Boedeker C."/>
            <person name="Pinto D."/>
            <person name="Vollmers J."/>
            <person name="Rivas-Marin E."/>
            <person name="Kohn T."/>
            <person name="Peeters S.H."/>
            <person name="Heuer A."/>
            <person name="Rast P."/>
            <person name="Oberbeckmann S."/>
            <person name="Bunk B."/>
            <person name="Jeske O."/>
            <person name="Meyerdierks A."/>
            <person name="Storesund J.E."/>
            <person name="Kallscheuer N."/>
            <person name="Luecker S."/>
            <person name="Lage O.M."/>
            <person name="Pohl T."/>
            <person name="Merkel B.J."/>
            <person name="Hornburger P."/>
            <person name="Mueller R.-W."/>
            <person name="Bruemmer F."/>
            <person name="Labrenz M."/>
            <person name="Spormann A.M."/>
            <person name="Op den Camp H."/>
            <person name="Overmann J."/>
            <person name="Amann R."/>
            <person name="Jetten M.S.M."/>
            <person name="Mascher T."/>
            <person name="Medema M.H."/>
            <person name="Devos D.P."/>
            <person name="Kaster A.-K."/>
            <person name="Ovreas L."/>
            <person name="Rohde M."/>
            <person name="Galperin M.Y."/>
            <person name="Jogler C."/>
        </authorList>
    </citation>
    <scope>NUCLEOTIDE SEQUENCE [LARGE SCALE GENOMIC DNA]</scope>
    <source>
        <strain evidence="3 4">Spb1</strain>
    </source>
</reference>
<proteinExistence type="predicted"/>
<dbReference type="KEGG" id="peh:Spb1_38110"/>
<dbReference type="GO" id="GO:0004315">
    <property type="term" value="F:3-oxoacyl-[acyl-carrier-protein] synthase activity"/>
    <property type="evidence" value="ECO:0007669"/>
    <property type="project" value="UniProtKB-EC"/>
</dbReference>
<dbReference type="PANTHER" id="PTHR11712">
    <property type="entry name" value="POLYKETIDE SYNTHASE-RELATED"/>
    <property type="match status" value="1"/>
</dbReference>
<name>A0A518GTE7_9PLAN</name>
<dbReference type="Gene3D" id="3.40.47.10">
    <property type="match status" value="2"/>
</dbReference>
<keyword evidence="1 3" id="KW-0808">Transferase</keyword>
<protein>
    <submittedName>
        <fullName evidence="3">3-oxoacyl-[acyl-carrier-protein] synthase 2</fullName>
        <ecNumber evidence="3">2.3.1.179</ecNumber>
    </submittedName>
</protein>
<dbReference type="InterPro" id="IPR014030">
    <property type="entry name" value="Ketoacyl_synth_N"/>
</dbReference>
<dbReference type="GO" id="GO:0006633">
    <property type="term" value="P:fatty acid biosynthetic process"/>
    <property type="evidence" value="ECO:0007669"/>
    <property type="project" value="TreeGrafter"/>
</dbReference>
<dbReference type="EMBL" id="CP036299">
    <property type="protein sequence ID" value="QDV31865.1"/>
    <property type="molecule type" value="Genomic_DNA"/>
</dbReference>
<dbReference type="Pfam" id="PF00109">
    <property type="entry name" value="ketoacyl-synt"/>
    <property type="match status" value="1"/>
</dbReference>